<keyword evidence="2" id="KW-1015">Disulfide bond</keyword>
<dbReference type="Gene3D" id="3.40.50.1820">
    <property type="entry name" value="alpha/beta hydrolase"/>
    <property type="match status" value="1"/>
</dbReference>
<keyword evidence="1" id="KW-0378">Hydrolase</keyword>
<evidence type="ECO:0000313" key="4">
    <source>
        <dbReference type="Proteomes" id="UP001055172"/>
    </source>
</evidence>
<keyword evidence="4" id="KW-1185">Reference proteome</keyword>
<dbReference type="Pfam" id="PF01083">
    <property type="entry name" value="Cutinase"/>
    <property type="match status" value="1"/>
</dbReference>
<name>A0AA37LYZ5_9PEZI</name>
<dbReference type="AlphaFoldDB" id="A0AA37LYZ5"/>
<dbReference type="SUPFAM" id="SSF53474">
    <property type="entry name" value="alpha/beta-Hydrolases"/>
    <property type="match status" value="1"/>
</dbReference>
<proteinExistence type="predicted"/>
<dbReference type="PANTHER" id="PTHR33630:SF9">
    <property type="entry name" value="CUTINASE 4"/>
    <property type="match status" value="1"/>
</dbReference>
<dbReference type="PANTHER" id="PTHR33630">
    <property type="entry name" value="CUTINASE RV1984C-RELATED-RELATED"/>
    <property type="match status" value="1"/>
</dbReference>
<dbReference type="EMBL" id="BPPX01000047">
    <property type="protein sequence ID" value="GJC89952.1"/>
    <property type="molecule type" value="Genomic_DNA"/>
</dbReference>
<dbReference type="Proteomes" id="UP001055172">
    <property type="component" value="Unassembled WGS sequence"/>
</dbReference>
<evidence type="ECO:0000313" key="3">
    <source>
        <dbReference type="EMBL" id="GJC89952.1"/>
    </source>
</evidence>
<organism evidence="3 4">
    <name type="scientific">Colletotrichum liriopes</name>
    <dbReference type="NCBI Taxonomy" id="708192"/>
    <lineage>
        <taxon>Eukaryota</taxon>
        <taxon>Fungi</taxon>
        <taxon>Dikarya</taxon>
        <taxon>Ascomycota</taxon>
        <taxon>Pezizomycotina</taxon>
        <taxon>Sordariomycetes</taxon>
        <taxon>Hypocreomycetidae</taxon>
        <taxon>Glomerellales</taxon>
        <taxon>Glomerellaceae</taxon>
        <taxon>Colletotrichum</taxon>
        <taxon>Colletotrichum spaethianum species complex</taxon>
    </lineage>
</organism>
<comment type="caution">
    <text evidence="3">The sequence shown here is derived from an EMBL/GenBank/DDBJ whole genome shotgun (WGS) entry which is preliminary data.</text>
</comment>
<dbReference type="GO" id="GO:0052689">
    <property type="term" value="F:carboxylic ester hydrolase activity"/>
    <property type="evidence" value="ECO:0007669"/>
    <property type="project" value="UniProtKB-ARBA"/>
</dbReference>
<accession>A0AA37LYZ5</accession>
<reference evidence="3 4" key="1">
    <citation type="submission" date="2021-07" db="EMBL/GenBank/DDBJ databases">
        <title>Genome data of Colletotrichum spaethianum.</title>
        <authorList>
            <person name="Utami Y.D."/>
            <person name="Hiruma K."/>
        </authorList>
    </citation>
    <scope>NUCLEOTIDE SEQUENCE [LARGE SCALE GENOMIC DNA]</scope>
    <source>
        <strain evidence="3 4">MAFF 242679</strain>
    </source>
</reference>
<dbReference type="SMART" id="SM01110">
    <property type="entry name" value="Cutinase"/>
    <property type="match status" value="1"/>
</dbReference>
<protein>
    <submittedName>
        <fullName evidence="3">Acetylxylan esterase 2</fullName>
    </submittedName>
</protein>
<dbReference type="InterPro" id="IPR029058">
    <property type="entry name" value="AB_hydrolase_fold"/>
</dbReference>
<evidence type="ECO:0000256" key="1">
    <source>
        <dbReference type="ARBA" id="ARBA00022801"/>
    </source>
</evidence>
<sequence>MVPSPIVALGFLGALQGNGKIAERQTTACATGVHIIVARASTERPGTGVIGAIANNIQTQIPGSDIEAVDYPAELNPYKPSQKAGVTAMTKLVQNYAAACPQTQMVLMGYSQGAHVTADVMCGTSEDGFEPTQPQAADVTDKVAAILLMGDPSHVNGQPFNQGTSQKDGRFPRQNNAGCGAVASKMVSFCNTGDPFCDNGRNVQVHLSRTVTQQLNSSCLKCEEVVHRGLLHDWMIMLEGQA</sequence>
<gene>
    <name evidence="3" type="ORF">ColLi_12790</name>
</gene>
<dbReference type="InterPro" id="IPR000675">
    <property type="entry name" value="Cutinase/axe"/>
</dbReference>
<evidence type="ECO:0000256" key="2">
    <source>
        <dbReference type="ARBA" id="ARBA00023157"/>
    </source>
</evidence>